<reference evidence="3 4" key="1">
    <citation type="submission" date="2018-05" db="EMBL/GenBank/DDBJ databases">
        <title>Genomic Encyclopedia of Archaeal and Bacterial Type Strains, Phase II (KMG-II): from individual species to whole genera.</title>
        <authorList>
            <person name="Goeker M."/>
        </authorList>
    </citation>
    <scope>NUCLEOTIDE SEQUENCE [LARGE SCALE GENOMIC DNA]</scope>
    <source>
        <strain evidence="3 4">DSM 19975</strain>
    </source>
</reference>
<dbReference type="AlphaFoldDB" id="A0A316H7U9"/>
<gene>
    <name evidence="3" type="ORF">LX99_03309</name>
</gene>
<evidence type="ECO:0000256" key="2">
    <source>
        <dbReference type="SAM" id="SignalP"/>
    </source>
</evidence>
<keyword evidence="1" id="KW-0812">Transmembrane</keyword>
<proteinExistence type="predicted"/>
<dbReference type="EMBL" id="QGHA01000006">
    <property type="protein sequence ID" value="PWK76443.1"/>
    <property type="molecule type" value="Genomic_DNA"/>
</dbReference>
<sequence>MVNFVSMKNSFKIVLFVLAFGLMLIARQPAVAQCAQCAAQVETNAQSGSSKTKGLNNGILFLLAAPYLAVAIGGYVWYKKYRRKDVKLDIRSEKLHLN</sequence>
<feature type="chain" id="PRO_5016299437" evidence="2">
    <location>
        <begin position="33"/>
        <end position="98"/>
    </location>
</feature>
<name>A0A316H7U9_9SPHI</name>
<keyword evidence="2" id="KW-0732">Signal</keyword>
<dbReference type="Proteomes" id="UP000245678">
    <property type="component" value="Unassembled WGS sequence"/>
</dbReference>
<keyword evidence="4" id="KW-1185">Reference proteome</keyword>
<keyword evidence="1" id="KW-0472">Membrane</keyword>
<protein>
    <submittedName>
        <fullName evidence="3">Uncharacterized protein</fullName>
    </submittedName>
</protein>
<feature type="transmembrane region" description="Helical" evidence="1">
    <location>
        <begin position="58"/>
        <end position="78"/>
    </location>
</feature>
<keyword evidence="1" id="KW-1133">Transmembrane helix</keyword>
<evidence type="ECO:0000256" key="1">
    <source>
        <dbReference type="SAM" id="Phobius"/>
    </source>
</evidence>
<feature type="signal peptide" evidence="2">
    <location>
        <begin position="1"/>
        <end position="32"/>
    </location>
</feature>
<evidence type="ECO:0000313" key="3">
    <source>
        <dbReference type="EMBL" id="PWK76443.1"/>
    </source>
</evidence>
<comment type="caution">
    <text evidence="3">The sequence shown here is derived from an EMBL/GenBank/DDBJ whole genome shotgun (WGS) entry which is preliminary data.</text>
</comment>
<organism evidence="3 4">
    <name type="scientific">Mucilaginibacter oryzae</name>
    <dbReference type="NCBI Taxonomy" id="468058"/>
    <lineage>
        <taxon>Bacteria</taxon>
        <taxon>Pseudomonadati</taxon>
        <taxon>Bacteroidota</taxon>
        <taxon>Sphingobacteriia</taxon>
        <taxon>Sphingobacteriales</taxon>
        <taxon>Sphingobacteriaceae</taxon>
        <taxon>Mucilaginibacter</taxon>
    </lineage>
</organism>
<evidence type="ECO:0000313" key="4">
    <source>
        <dbReference type="Proteomes" id="UP000245678"/>
    </source>
</evidence>
<accession>A0A316H7U9</accession>